<dbReference type="PANTHER" id="PTHR44942">
    <property type="entry name" value="METHYLTRANSF_11 DOMAIN-CONTAINING PROTEIN"/>
    <property type="match status" value="1"/>
</dbReference>
<dbReference type="InterPro" id="IPR029063">
    <property type="entry name" value="SAM-dependent_MTases_sf"/>
</dbReference>
<evidence type="ECO:0000256" key="2">
    <source>
        <dbReference type="ARBA" id="ARBA00022679"/>
    </source>
</evidence>
<reference evidence="4 5" key="1">
    <citation type="submission" date="2018-01" db="EMBL/GenBank/DDBJ databases">
        <title>Complete genome sequencing of Sporolactobacillus terrae DLG3.</title>
        <authorList>
            <person name="Nam Y.-D."/>
            <person name="Kang J."/>
            <person name="Chung W.-H."/>
        </authorList>
    </citation>
    <scope>NUCLEOTIDE SEQUENCE [LARGE SCALE GENOMIC DNA]</scope>
    <source>
        <strain evidence="4 5">DLG3</strain>
    </source>
</reference>
<dbReference type="Gene3D" id="3.40.50.150">
    <property type="entry name" value="Vaccinia Virus protein VP39"/>
    <property type="match status" value="1"/>
</dbReference>
<keyword evidence="1" id="KW-0489">Methyltransferase</keyword>
<evidence type="ECO:0000256" key="1">
    <source>
        <dbReference type="ARBA" id="ARBA00022603"/>
    </source>
</evidence>
<dbReference type="EMBL" id="CP025688">
    <property type="protein sequence ID" value="QAA22052.1"/>
    <property type="molecule type" value="Genomic_DNA"/>
</dbReference>
<protein>
    <recommendedName>
        <fullName evidence="3">Methyltransferase domain-containing protein</fullName>
    </recommendedName>
</protein>
<evidence type="ECO:0000313" key="4">
    <source>
        <dbReference type="EMBL" id="QAA22052.1"/>
    </source>
</evidence>
<evidence type="ECO:0000259" key="3">
    <source>
        <dbReference type="Pfam" id="PF13649"/>
    </source>
</evidence>
<dbReference type="CDD" id="cd02440">
    <property type="entry name" value="AdoMet_MTases"/>
    <property type="match status" value="1"/>
</dbReference>
<organism evidence="4 5">
    <name type="scientific">Sporolactobacillus terrae</name>
    <dbReference type="NCBI Taxonomy" id="269673"/>
    <lineage>
        <taxon>Bacteria</taxon>
        <taxon>Bacillati</taxon>
        <taxon>Bacillota</taxon>
        <taxon>Bacilli</taxon>
        <taxon>Bacillales</taxon>
        <taxon>Sporolactobacillaceae</taxon>
        <taxon>Sporolactobacillus</taxon>
    </lineage>
</organism>
<feature type="domain" description="Methyltransferase" evidence="3">
    <location>
        <begin position="74"/>
        <end position="165"/>
    </location>
</feature>
<gene>
    <name evidence="4" type="ORF">C0674_05165</name>
</gene>
<proteinExistence type="predicted"/>
<dbReference type="PANTHER" id="PTHR44942:SF4">
    <property type="entry name" value="METHYLTRANSFERASE TYPE 11 DOMAIN-CONTAINING PROTEIN"/>
    <property type="match status" value="1"/>
</dbReference>
<name>A0ABX5Q5X5_9BACL</name>
<evidence type="ECO:0000313" key="5">
    <source>
        <dbReference type="Proteomes" id="UP000285882"/>
    </source>
</evidence>
<dbReference type="Pfam" id="PF13649">
    <property type="entry name" value="Methyltransf_25"/>
    <property type="match status" value="1"/>
</dbReference>
<dbReference type="Proteomes" id="UP000285882">
    <property type="component" value="Chromosome"/>
</dbReference>
<dbReference type="InterPro" id="IPR041698">
    <property type="entry name" value="Methyltransf_25"/>
</dbReference>
<dbReference type="SUPFAM" id="SSF53335">
    <property type="entry name" value="S-adenosyl-L-methionine-dependent methyltransferases"/>
    <property type="match status" value="1"/>
</dbReference>
<accession>A0ABX5Q5X5</accession>
<keyword evidence="5" id="KW-1185">Reference proteome</keyword>
<dbReference type="InterPro" id="IPR051052">
    <property type="entry name" value="Diverse_substrate_MTase"/>
</dbReference>
<sequence length="287" mass="32864">MHLLIGKKFSFHTNVCMRIESHEKTGDKVKEIMQTHGLYDGAAYYYLKYRGQYSDRLIDTLANKCHLNGEGRLLDLGCGTGKLTFPLAHFFEETVGIDVSSDMLKSAQSQCELLNIKKMKWMKMPSEKISPALGSFRMITAGDAFHWMDREHVLKLSYDLLEEGGALALVGQGHILGDRSLEWQKAVQHVVDKWFPNRNRRINAVRHEHIVAQSSFHSLLTGQIHSERERDIPSIIGYLYSTSTCRKTQLGKEAPQFEKEIYDVLKTIDSSGIFREPVTDYYIIAYK</sequence>
<keyword evidence="2" id="KW-0808">Transferase</keyword>